<feature type="compositionally biased region" description="Low complexity" evidence="1">
    <location>
        <begin position="36"/>
        <end position="53"/>
    </location>
</feature>
<reference evidence="3 4" key="1">
    <citation type="submission" date="2021-02" db="EMBL/GenBank/DDBJ databases">
        <title>Variation within the Batrachochytrium salamandrivorans European outbreak.</title>
        <authorList>
            <person name="Kelly M."/>
            <person name="Pasmans F."/>
            <person name="Shea T.P."/>
            <person name="Munoz J.F."/>
            <person name="Carranza S."/>
            <person name="Cuomo C.A."/>
            <person name="Martel A."/>
        </authorList>
    </citation>
    <scope>NUCLEOTIDE SEQUENCE [LARGE SCALE GENOMIC DNA]</scope>
    <source>
        <strain evidence="3 4">AMFP18/2</strain>
    </source>
</reference>
<keyword evidence="2" id="KW-0732">Signal</keyword>
<feature type="signal peptide" evidence="2">
    <location>
        <begin position="1"/>
        <end position="18"/>
    </location>
</feature>
<feature type="compositionally biased region" description="Polar residues" evidence="1">
    <location>
        <begin position="21"/>
        <end position="35"/>
    </location>
</feature>
<dbReference type="EMBL" id="JAFCIX010000340">
    <property type="protein sequence ID" value="KAH6594062.1"/>
    <property type="molecule type" value="Genomic_DNA"/>
</dbReference>
<gene>
    <name evidence="3" type="ORF">BASA50_006968</name>
</gene>
<evidence type="ECO:0000256" key="2">
    <source>
        <dbReference type="SAM" id="SignalP"/>
    </source>
</evidence>
<evidence type="ECO:0000256" key="1">
    <source>
        <dbReference type="SAM" id="MobiDB-lite"/>
    </source>
</evidence>
<accession>A0ABQ8F8K2</accession>
<proteinExistence type="predicted"/>
<feature type="region of interest" description="Disordered" evidence="1">
    <location>
        <begin position="20"/>
        <end position="59"/>
    </location>
</feature>
<sequence>MKLISFAIISLLAITASAQSPHGTATQDMDQSQNDATQSAEQPQSTTTQSEQQSDQDKAQTELKRLVQVYKNDAATLHQVENKIEVAQRKTVKAMHTADMIKAKLQQTGLDSEEKSELEEQYNEAKAMVKEFTAKCKEQYSPHVDATKVLDDASAHARLLEGNQELLTEYNDNHEVKMEPSPGSFYNLPILKAQYDEILKKIETLHGQEITIRDLGPIYVGNNLKTQLRYLKVTLQELRTYAQVIKRTLEEMGAHVVN</sequence>
<feature type="chain" id="PRO_5046423222" evidence="2">
    <location>
        <begin position="19"/>
        <end position="258"/>
    </location>
</feature>
<evidence type="ECO:0000313" key="3">
    <source>
        <dbReference type="EMBL" id="KAH6594062.1"/>
    </source>
</evidence>
<evidence type="ECO:0000313" key="4">
    <source>
        <dbReference type="Proteomes" id="UP001648503"/>
    </source>
</evidence>
<comment type="caution">
    <text evidence="3">The sequence shown here is derived from an EMBL/GenBank/DDBJ whole genome shotgun (WGS) entry which is preliminary data.</text>
</comment>
<protein>
    <submittedName>
        <fullName evidence="3">Uncharacterized protein</fullName>
    </submittedName>
</protein>
<organism evidence="3 4">
    <name type="scientific">Batrachochytrium salamandrivorans</name>
    <dbReference type="NCBI Taxonomy" id="1357716"/>
    <lineage>
        <taxon>Eukaryota</taxon>
        <taxon>Fungi</taxon>
        <taxon>Fungi incertae sedis</taxon>
        <taxon>Chytridiomycota</taxon>
        <taxon>Chytridiomycota incertae sedis</taxon>
        <taxon>Chytridiomycetes</taxon>
        <taxon>Rhizophydiales</taxon>
        <taxon>Rhizophydiales incertae sedis</taxon>
        <taxon>Batrachochytrium</taxon>
    </lineage>
</organism>
<keyword evidence="4" id="KW-1185">Reference proteome</keyword>
<name>A0ABQ8F8K2_9FUNG</name>
<dbReference type="Proteomes" id="UP001648503">
    <property type="component" value="Unassembled WGS sequence"/>
</dbReference>